<feature type="non-terminal residue" evidence="2">
    <location>
        <position position="1"/>
    </location>
</feature>
<feature type="domain" description="IMP biosynthesis enzyme PurP C-terminal" evidence="1">
    <location>
        <begin position="64"/>
        <end position="250"/>
    </location>
</feature>
<reference evidence="2" key="1">
    <citation type="submission" date="2018-05" db="EMBL/GenBank/DDBJ databases">
        <authorList>
            <person name="Lanie J.A."/>
            <person name="Ng W.-L."/>
            <person name="Kazmierczak K.M."/>
            <person name="Andrzejewski T.M."/>
            <person name="Davidsen T.M."/>
            <person name="Wayne K.J."/>
            <person name="Tettelin H."/>
            <person name="Glass J.I."/>
            <person name="Rusch D."/>
            <person name="Podicherti R."/>
            <person name="Tsui H.-C.T."/>
            <person name="Winkler M.E."/>
        </authorList>
    </citation>
    <scope>NUCLEOTIDE SEQUENCE</scope>
</reference>
<dbReference type="InterPro" id="IPR023656">
    <property type="entry name" value="IMP_biosynth_PurP"/>
</dbReference>
<organism evidence="2">
    <name type="scientific">marine metagenome</name>
    <dbReference type="NCBI Taxonomy" id="408172"/>
    <lineage>
        <taxon>unclassified sequences</taxon>
        <taxon>metagenomes</taxon>
        <taxon>ecological metagenomes</taxon>
    </lineage>
</organism>
<dbReference type="PANTHER" id="PTHR38147:SF1">
    <property type="entry name" value="5-FORMAMINOIMIDAZOLE-4-CARBOXAMIDE-1-(BETA)-D-RIBOFURANOSYL 5'-MONOPHOSPHATE SYNTHETASE"/>
    <property type="match status" value="1"/>
</dbReference>
<dbReference type="InterPro" id="IPR013815">
    <property type="entry name" value="ATP_grasp_subdomain_1"/>
</dbReference>
<dbReference type="GO" id="GO:0005524">
    <property type="term" value="F:ATP binding"/>
    <property type="evidence" value="ECO:0007669"/>
    <property type="project" value="InterPro"/>
</dbReference>
<dbReference type="GO" id="GO:0016879">
    <property type="term" value="F:ligase activity, forming carbon-nitrogen bonds"/>
    <property type="evidence" value="ECO:0007669"/>
    <property type="project" value="InterPro"/>
</dbReference>
<dbReference type="Pfam" id="PF06973">
    <property type="entry name" value="DUF1297"/>
    <property type="match status" value="1"/>
</dbReference>
<gene>
    <name evidence="2" type="ORF">METZ01_LOCUS104064</name>
</gene>
<dbReference type="Gene3D" id="3.30.1490.20">
    <property type="entry name" value="ATP-grasp fold, A domain"/>
    <property type="match status" value="1"/>
</dbReference>
<proteinExistence type="predicted"/>
<name>A0A381WFA6_9ZZZZ</name>
<accession>A0A381WFA6</accession>
<dbReference type="GO" id="GO:0000287">
    <property type="term" value="F:magnesium ion binding"/>
    <property type="evidence" value="ECO:0007669"/>
    <property type="project" value="InterPro"/>
</dbReference>
<dbReference type="PANTHER" id="PTHR38147">
    <property type="entry name" value="5-FORMAMINOIMIDAZOLE-4-CARBOXAMIDE-1-(BETA)-D-RIBOFURANOSYL 5'-MONOPHOSPHATE SYNTHETASE-RELATED"/>
    <property type="match status" value="1"/>
</dbReference>
<sequence>NRALFQAEERNNKKNQYYLLKKAGIKYPKIFKNPKDINKPAIVKVQEKKRKLERAFFTVSSFSDYKKKSADKIKQGTIAKTDLQNATIEQLAIGTYLNFNYFHTPISKNVDFIGIERRLQTNIHDYNALPAKQQLELDIDLQNIEVGHTPASIRESLLEKVITMGDKFVAAVQKEYPPGIIGPFSLQSVITKDLEIIVYDVSLRVPGNPILATTSPYTKYQYGQTFGIGRRIAMEIKTAQEEGKLARIVT</sequence>
<evidence type="ECO:0000313" key="2">
    <source>
        <dbReference type="EMBL" id="SVA51210.1"/>
    </source>
</evidence>
<dbReference type="InterPro" id="IPR009720">
    <property type="entry name" value="IMP_biosynth_PurP_C"/>
</dbReference>
<dbReference type="SUPFAM" id="SSF56059">
    <property type="entry name" value="Glutathione synthetase ATP-binding domain-like"/>
    <property type="match status" value="1"/>
</dbReference>
<dbReference type="Gene3D" id="3.30.470.20">
    <property type="entry name" value="ATP-grasp fold, B domain"/>
    <property type="match status" value="1"/>
</dbReference>
<protein>
    <recommendedName>
        <fullName evidence="1">IMP biosynthesis enzyme PurP C-terminal domain-containing protein</fullName>
    </recommendedName>
</protein>
<evidence type="ECO:0000259" key="1">
    <source>
        <dbReference type="Pfam" id="PF06973"/>
    </source>
</evidence>
<dbReference type="EMBL" id="UINC01011632">
    <property type="protein sequence ID" value="SVA51210.1"/>
    <property type="molecule type" value="Genomic_DNA"/>
</dbReference>
<dbReference type="GO" id="GO:0006188">
    <property type="term" value="P:IMP biosynthetic process"/>
    <property type="evidence" value="ECO:0007669"/>
    <property type="project" value="InterPro"/>
</dbReference>
<dbReference type="AlphaFoldDB" id="A0A381WFA6"/>